<dbReference type="InterPro" id="IPR027796">
    <property type="entry name" value="OTT_1508_deam-like"/>
</dbReference>
<feature type="compositionally biased region" description="Basic and acidic residues" evidence="1">
    <location>
        <begin position="552"/>
        <end position="563"/>
    </location>
</feature>
<evidence type="ECO:0000313" key="2">
    <source>
        <dbReference type="EMBL" id="KAK0644662.1"/>
    </source>
</evidence>
<dbReference type="Pfam" id="PF14441">
    <property type="entry name" value="OTT_1508_deam"/>
    <property type="match status" value="1"/>
</dbReference>
<feature type="compositionally biased region" description="Basic and acidic residues" evidence="1">
    <location>
        <begin position="534"/>
        <end position="545"/>
    </location>
</feature>
<dbReference type="PANTHER" id="PTHR42037:SF1">
    <property type="match status" value="1"/>
</dbReference>
<dbReference type="Proteomes" id="UP001174936">
    <property type="component" value="Unassembled WGS sequence"/>
</dbReference>
<gene>
    <name evidence="2" type="ORF">B0T16DRAFT_448241</name>
</gene>
<sequence>MPMLLSTFPIASMTEPDDVGYENNDSPTGIPLGAKLTTRFYLLLILHESLKKIFKKAEALRMPDIETVPTDVFKTFVNKLAHICDSAKGGEKATAFVVMQLGTIRYYFTSNKRDKEDYQRTSLYVTGILKSLGQATDDEVRSQDGNDGSLPIFSDILRRIIGFNQSRITGYIGRMSEKIDACIDSAQQDPSPEGRTVFRSLKLLRPLLQFLEDWSGTLEEFVDRSYRVIHTINQIYTPTLKEFLRQRTQNITDREAPWVAVHHSIGRLLSYHYAVKILLAARRDCPQLFVDFEVHWFPSSEARRVSIPRGKKLNAAFIIGKMTNDAKEIAMHRSFVRDIENSGFPLNSTIHSKACDPYFLPYVHAEVNLLDNILRLQNPSPSPSDPDGISEIPQFFLDNRYIGTSKPTCRLCELTFTHHPSGIQAREGHRGLYPDWRMPDVFTTQAAEERQKILNHIIPLVRDEVFANLKGKFASRRPHDSRNTPSSLPEVGILSAYGSVHGGLAGDNERWEPVDMGDLVSDMGQMSVYDPGEQDAREGVRDRGEVVSGIGRLEDSEGFDDRSPSQTPELTDGSTGEEFGNDELDSDDDGGGAML</sequence>
<feature type="compositionally biased region" description="Acidic residues" evidence="1">
    <location>
        <begin position="579"/>
        <end position="595"/>
    </location>
</feature>
<evidence type="ECO:0000256" key="1">
    <source>
        <dbReference type="SAM" id="MobiDB-lite"/>
    </source>
</evidence>
<name>A0AA40CN85_9PEZI</name>
<protein>
    <submittedName>
        <fullName evidence="2">Uncharacterized protein</fullName>
    </submittedName>
</protein>
<organism evidence="2 3">
    <name type="scientific">Cercophora newfieldiana</name>
    <dbReference type="NCBI Taxonomy" id="92897"/>
    <lineage>
        <taxon>Eukaryota</taxon>
        <taxon>Fungi</taxon>
        <taxon>Dikarya</taxon>
        <taxon>Ascomycota</taxon>
        <taxon>Pezizomycotina</taxon>
        <taxon>Sordariomycetes</taxon>
        <taxon>Sordariomycetidae</taxon>
        <taxon>Sordariales</taxon>
        <taxon>Lasiosphaeriaceae</taxon>
        <taxon>Cercophora</taxon>
    </lineage>
</organism>
<comment type="caution">
    <text evidence="2">The sequence shown here is derived from an EMBL/GenBank/DDBJ whole genome shotgun (WGS) entry which is preliminary data.</text>
</comment>
<proteinExistence type="predicted"/>
<keyword evidence="3" id="KW-1185">Reference proteome</keyword>
<feature type="region of interest" description="Disordered" evidence="1">
    <location>
        <begin position="522"/>
        <end position="595"/>
    </location>
</feature>
<feature type="compositionally biased region" description="Polar residues" evidence="1">
    <location>
        <begin position="564"/>
        <end position="574"/>
    </location>
</feature>
<reference evidence="2" key="1">
    <citation type="submission" date="2023-06" db="EMBL/GenBank/DDBJ databases">
        <title>Genome-scale phylogeny and comparative genomics of the fungal order Sordariales.</title>
        <authorList>
            <consortium name="Lawrence Berkeley National Laboratory"/>
            <person name="Hensen N."/>
            <person name="Bonometti L."/>
            <person name="Westerberg I."/>
            <person name="Brannstrom I.O."/>
            <person name="Guillou S."/>
            <person name="Cros-Aarteil S."/>
            <person name="Calhoun S."/>
            <person name="Haridas S."/>
            <person name="Kuo A."/>
            <person name="Mondo S."/>
            <person name="Pangilinan J."/>
            <person name="Riley R."/>
            <person name="Labutti K."/>
            <person name="Andreopoulos B."/>
            <person name="Lipzen A."/>
            <person name="Chen C."/>
            <person name="Yanf M."/>
            <person name="Daum C."/>
            <person name="Ng V."/>
            <person name="Clum A."/>
            <person name="Steindorff A."/>
            <person name="Ohm R."/>
            <person name="Martin F."/>
            <person name="Silar P."/>
            <person name="Natvig D."/>
            <person name="Lalanne C."/>
            <person name="Gautier V."/>
            <person name="Ament-Velasquez S.L."/>
            <person name="Kruys A."/>
            <person name="Hutchinson M.I."/>
            <person name="Powell A.J."/>
            <person name="Barry K."/>
            <person name="Miller A.N."/>
            <person name="Grigoriev I.V."/>
            <person name="Debuchy R."/>
            <person name="Gladieux P."/>
            <person name="Thoren M.H."/>
            <person name="Johannesson H."/>
        </authorList>
    </citation>
    <scope>NUCLEOTIDE SEQUENCE</scope>
    <source>
        <strain evidence="2">SMH2532-1</strain>
    </source>
</reference>
<dbReference type="EMBL" id="JAULSV010000005">
    <property type="protein sequence ID" value="KAK0644662.1"/>
    <property type="molecule type" value="Genomic_DNA"/>
</dbReference>
<dbReference type="AlphaFoldDB" id="A0AA40CN85"/>
<accession>A0AA40CN85</accession>
<dbReference type="PANTHER" id="PTHR42037">
    <property type="match status" value="1"/>
</dbReference>
<evidence type="ECO:0000313" key="3">
    <source>
        <dbReference type="Proteomes" id="UP001174936"/>
    </source>
</evidence>